<feature type="region of interest" description="Disordered" evidence="1">
    <location>
        <begin position="79"/>
        <end position="138"/>
    </location>
</feature>
<keyword evidence="3" id="KW-1185">Reference proteome</keyword>
<reference evidence="2 3" key="1">
    <citation type="journal article" date="2013" name="MBio">
        <title>Genome sequencing of the plant pathogen Taphrina deformans, the causal agent of peach leaf curl.</title>
        <authorList>
            <person name="Cisse O.H."/>
            <person name="Almeida J.M.G.C.F."/>
            <person name="Fonseca A."/>
            <person name="Kumar A.A."/>
            <person name="Salojaervi J."/>
            <person name="Overmyer K."/>
            <person name="Hauser P.M."/>
            <person name="Pagni M."/>
        </authorList>
    </citation>
    <scope>NUCLEOTIDE SEQUENCE [LARGE SCALE GENOMIC DNA]</scope>
    <source>
        <strain evidence="3">PYCC 5710 / ATCC 11124 / CBS 356.35 / IMI 108563 / JCM 9778 / NBRC 8474</strain>
    </source>
</reference>
<proteinExistence type="predicted"/>
<dbReference type="OrthoDB" id="2118965at2759"/>
<dbReference type="AlphaFoldDB" id="R4X996"/>
<dbReference type="VEuPathDB" id="FungiDB:TAPDE_001905"/>
<feature type="compositionally biased region" description="Polar residues" evidence="1">
    <location>
        <begin position="122"/>
        <end position="138"/>
    </location>
</feature>
<evidence type="ECO:0000256" key="1">
    <source>
        <dbReference type="SAM" id="MobiDB-lite"/>
    </source>
</evidence>
<name>R4X996_TAPDE</name>
<dbReference type="Proteomes" id="UP000013776">
    <property type="component" value="Unassembled WGS sequence"/>
</dbReference>
<feature type="compositionally biased region" description="Basic and acidic residues" evidence="1">
    <location>
        <begin position="36"/>
        <end position="45"/>
    </location>
</feature>
<feature type="region of interest" description="Disordered" evidence="1">
    <location>
        <begin position="329"/>
        <end position="368"/>
    </location>
</feature>
<feature type="compositionally biased region" description="Basic residues" evidence="1">
    <location>
        <begin position="346"/>
        <end position="356"/>
    </location>
</feature>
<protein>
    <submittedName>
        <fullName evidence="2">Uncharacterized protein</fullName>
    </submittedName>
</protein>
<evidence type="ECO:0000313" key="3">
    <source>
        <dbReference type="Proteomes" id="UP000013776"/>
    </source>
</evidence>
<sequence>MGILDKLKGHKKDDSVKSFDDVANQKHKRSSSVGRKSVERSRGTKGETIPELPGQTSTVGHTGTVPVATYPVEGTTAVDSTTTHHTSHQTRPQISDNLSTAAIKDGTTGETDVDGLSRDMQRQTLNTTSTEGVSHSYTPFSYDSKNLTQTPFDREAFHASLGNRDVTTDYESVTRPAVVQETVRANVLEEIHPVFHREHHVIHHQTRIQPVLEQVFLAPKHYVLIDGQKHEITGDAVMNHVVKARDYIPMAGHVPKVTVHQYVDSTPLVGPITGVGASLINKDVMLEHQRLINTSYEHKAAGREHGIPTGQVTKVNYMPGQVPVSTVPGVGPSTLASSSVAGTGNGHHHHESHHSGTHATGNTSGSGRLAVDDAIERTSERLPEQRASKY</sequence>
<feature type="region of interest" description="Disordered" evidence="1">
    <location>
        <begin position="1"/>
        <end position="67"/>
    </location>
</feature>
<organism evidence="2 3">
    <name type="scientific">Taphrina deformans (strain PYCC 5710 / ATCC 11124 / CBS 356.35 / IMI 108563 / JCM 9778 / NBRC 8474)</name>
    <name type="common">Peach leaf curl fungus</name>
    <name type="synonym">Lalaria deformans</name>
    <dbReference type="NCBI Taxonomy" id="1097556"/>
    <lineage>
        <taxon>Eukaryota</taxon>
        <taxon>Fungi</taxon>
        <taxon>Dikarya</taxon>
        <taxon>Ascomycota</taxon>
        <taxon>Taphrinomycotina</taxon>
        <taxon>Taphrinomycetes</taxon>
        <taxon>Taphrinales</taxon>
        <taxon>Taphrinaceae</taxon>
        <taxon>Taphrina</taxon>
    </lineage>
</organism>
<feature type="compositionally biased region" description="Polar residues" evidence="1">
    <location>
        <begin position="91"/>
        <end position="100"/>
    </location>
</feature>
<evidence type="ECO:0000313" key="2">
    <source>
        <dbReference type="EMBL" id="CCG81995.1"/>
    </source>
</evidence>
<dbReference type="EMBL" id="CAHR02000066">
    <property type="protein sequence ID" value="CCG81995.1"/>
    <property type="molecule type" value="Genomic_DNA"/>
</dbReference>
<comment type="caution">
    <text evidence="2">The sequence shown here is derived from an EMBL/GenBank/DDBJ whole genome shotgun (WGS) entry which is preliminary data.</text>
</comment>
<feature type="compositionally biased region" description="Basic and acidic residues" evidence="1">
    <location>
        <begin position="1"/>
        <end position="24"/>
    </location>
</feature>
<gene>
    <name evidence="2" type="ORF">TAPDE_001905</name>
</gene>
<accession>R4X996</accession>